<dbReference type="Proteomes" id="UP000607331">
    <property type="component" value="Unassembled WGS sequence"/>
</dbReference>
<reference evidence="2 3" key="1">
    <citation type="submission" date="2020-04" db="EMBL/GenBank/DDBJ databases">
        <title>The draft genome of Kluyvera sichuanensis strain SCKS090646.</title>
        <authorList>
            <person name="Wei L."/>
            <person name="Liu L."/>
            <person name="Feng Y."/>
            <person name="Zong Z."/>
        </authorList>
    </citation>
    <scope>NUCLEOTIDE SEQUENCE [LARGE SCALE GENOMIC DNA]</scope>
    <source>
        <strain evidence="2 3">090646</strain>
    </source>
</reference>
<evidence type="ECO:0000313" key="2">
    <source>
        <dbReference type="EMBL" id="MBC1186630.1"/>
    </source>
</evidence>
<evidence type="ECO:0000313" key="3">
    <source>
        <dbReference type="Proteomes" id="UP000607331"/>
    </source>
</evidence>
<gene>
    <name evidence="2" type="ORF">HII27_13005</name>
</gene>
<comment type="caution">
    <text evidence="2">The sequence shown here is derived from an EMBL/GenBank/DDBJ whole genome shotgun (WGS) entry which is preliminary data.</text>
</comment>
<organism evidence="2 3">
    <name type="scientific">Kluyvera sichuanensis</name>
    <dbReference type="NCBI Taxonomy" id="2725494"/>
    <lineage>
        <taxon>Bacteria</taxon>
        <taxon>Pseudomonadati</taxon>
        <taxon>Pseudomonadota</taxon>
        <taxon>Gammaproteobacteria</taxon>
        <taxon>Enterobacterales</taxon>
        <taxon>Enterobacteriaceae</taxon>
        <taxon>Kluyvera</taxon>
    </lineage>
</organism>
<proteinExistence type="predicted"/>
<sequence length="1253" mass="146083">MLNKKLKKLMRNPGLFFSDMLAKKRKKVSGLYSKKVDGNYEYTVVSAVYNVGRYLDDYFKSLVNQKLNFKKNIYLIMVDDGSVDDSAAIIKKWQSKYPDNILYLRKENGGQASARNLGLEHVKTEWVTFIDPDDFVDVNYFYEVDSFVSAGNDQYCMVSCNIIFYYENNKSFKDSHPLRFKYAKGNIALSISKLNKHIQLSSSTAFFCTRIISNFNLQFNSQIKPNFEDGKFIADYLMCNIHTEQVAFLRDAKYLYRKRDDGSSTLDTAWGKVERYTKVTRYGYLSMLHDYAVKYGVIPRFVQNTVLYEVVWQLKQIVNHSERISFLSDEERKEYTQLLIDVFKYIDSDVINDFDLAGCWFYHKLGMISCFKGESPKLQIAYVERYDKYKNQVLLRYFTYNDKFENIIVDGVSVIPAYVKKTRHDFLDLDFIYERRIWVDVGNAREIDLQISNLPTKIHFAGKQYLSSINVRDVIDYFLSNNQFYDKKSCYINSWVFMDRDTQADDNAEHLYRYVMNEYPERAIFFILSSDSHDWNRLREEGFNLISYGSEEHTAILKSCSKVISSHVDHYVVNYLGDNMLKGRHFIFLQHGVTKDDLSTWLNHKDNIDCFVTASPYEYNSIVRYESKYIYSNKEVVLTGFPRHDLLINSGRGERIILVMPTWRKDIVDNTIAMGNNRAKNPSFMQSEFAMRWYNFIHSNKLKELSLRYNFQVVFFPHANIQPYIKEFSVPEYIKKITHQDGSIQNLFGKAAMMITDYSSVAFEMAVINKPTLYYQFDEADFFSGGHAYTKGYFDYREHGFGDVATTEEALLSSLEVLLKNDAKPDAIIQSRIDATFPYRDGHCCQRVYDEIIKLDAPMPDDYVDDNILRDYAIQSLNAHQITLSERWWEQYISRNSNVSLSDNLLYVTVLRESGKLNAAAKYLEMLFSSCGDNVDSSLYLSRALLMLAMQEWSSAINFFRISGVKSVSDNYYHYLFCFLHSSEYKALPTESMLTPGNGLLLSAFSLLSHYQYREAIELLNSEPVDESDEYYRLLVLSDAYAGLKNYQEAMGCINKAECLRGVDIFVIYKKIGLLYELQEWETVCEQFSTIAHDIASLPIVYVFYYVAALCQLDQKDVAREQFERLKPDHYDESNEYFYSKICMLLDKWDLAVSYLSKNNLANSQAVEDLSNALRFSGQLMPALLNLKTKEETLEPSGWALRAELAQLNDDWEDAYQSWRRYLSLAPLQVTTEAMTKLQDLKKLSELVNVNRY</sequence>
<dbReference type="InterPro" id="IPR011990">
    <property type="entry name" value="TPR-like_helical_dom_sf"/>
</dbReference>
<dbReference type="PANTHER" id="PTHR43685:SF2">
    <property type="entry name" value="GLYCOSYLTRANSFERASE 2-LIKE DOMAIN-CONTAINING PROTEIN"/>
    <property type="match status" value="1"/>
</dbReference>
<dbReference type="InterPro" id="IPR001173">
    <property type="entry name" value="Glyco_trans_2-like"/>
</dbReference>
<accession>A0ABR6RUF0</accession>
<dbReference type="SUPFAM" id="SSF53756">
    <property type="entry name" value="UDP-Glycosyltransferase/glycogen phosphorylase"/>
    <property type="match status" value="1"/>
</dbReference>
<dbReference type="InterPro" id="IPR007554">
    <property type="entry name" value="Glycerophosphate_synth"/>
</dbReference>
<dbReference type="Gene3D" id="1.25.40.10">
    <property type="entry name" value="Tetratricopeptide repeat domain"/>
    <property type="match status" value="1"/>
</dbReference>
<dbReference type="Pfam" id="PF04464">
    <property type="entry name" value="Glyphos_transf"/>
    <property type="match status" value="1"/>
</dbReference>
<feature type="domain" description="Glycosyltransferase 2-like" evidence="1">
    <location>
        <begin position="43"/>
        <end position="175"/>
    </location>
</feature>
<dbReference type="Gene3D" id="3.90.550.10">
    <property type="entry name" value="Spore Coat Polysaccharide Biosynthesis Protein SpsA, Chain A"/>
    <property type="match status" value="1"/>
</dbReference>
<dbReference type="Gene3D" id="3.40.50.12580">
    <property type="match status" value="1"/>
</dbReference>
<dbReference type="InterPro" id="IPR029044">
    <property type="entry name" value="Nucleotide-diphossugar_trans"/>
</dbReference>
<protein>
    <submittedName>
        <fullName evidence="2">Glycosyltransferase</fullName>
    </submittedName>
</protein>
<evidence type="ECO:0000259" key="1">
    <source>
        <dbReference type="Pfam" id="PF00535"/>
    </source>
</evidence>
<dbReference type="RefSeq" id="WP_185668262.1">
    <property type="nucleotide sequence ID" value="NZ_JABBJF010000010.1"/>
</dbReference>
<dbReference type="SUPFAM" id="SSF53448">
    <property type="entry name" value="Nucleotide-diphospho-sugar transferases"/>
    <property type="match status" value="1"/>
</dbReference>
<dbReference type="InterPro" id="IPR050834">
    <property type="entry name" value="Glycosyltransf_2"/>
</dbReference>
<dbReference type="InterPro" id="IPR043148">
    <property type="entry name" value="TagF_C"/>
</dbReference>
<dbReference type="Pfam" id="PF00535">
    <property type="entry name" value="Glycos_transf_2"/>
    <property type="match status" value="1"/>
</dbReference>
<dbReference type="SUPFAM" id="SSF48452">
    <property type="entry name" value="TPR-like"/>
    <property type="match status" value="1"/>
</dbReference>
<dbReference type="CDD" id="cd00761">
    <property type="entry name" value="Glyco_tranf_GTA_type"/>
    <property type="match status" value="1"/>
</dbReference>
<dbReference type="EMBL" id="JABBJF010000010">
    <property type="protein sequence ID" value="MBC1186630.1"/>
    <property type="molecule type" value="Genomic_DNA"/>
</dbReference>
<dbReference type="PANTHER" id="PTHR43685">
    <property type="entry name" value="GLYCOSYLTRANSFERASE"/>
    <property type="match status" value="1"/>
</dbReference>
<keyword evidence="3" id="KW-1185">Reference proteome</keyword>
<name>A0ABR6RUF0_9ENTR</name>